<dbReference type="OrthoDB" id="9808690at2"/>
<evidence type="ECO:0000313" key="4">
    <source>
        <dbReference type="Proteomes" id="UP000043699"/>
    </source>
</evidence>
<name>A0A098EKC8_9BACL</name>
<dbReference type="EMBL" id="CCXS01000001">
    <property type="protein sequence ID" value="CEG22819.1"/>
    <property type="molecule type" value="Genomic_DNA"/>
</dbReference>
<organism evidence="3 4">
    <name type="scientific">Planococcus massiliensis</name>
    <dbReference type="NCBI Taxonomy" id="1499687"/>
    <lineage>
        <taxon>Bacteria</taxon>
        <taxon>Bacillati</taxon>
        <taxon>Bacillota</taxon>
        <taxon>Bacilli</taxon>
        <taxon>Bacillales</taxon>
        <taxon>Caryophanaceae</taxon>
        <taxon>Planococcus</taxon>
    </lineage>
</organism>
<dbReference type="Proteomes" id="UP000043699">
    <property type="component" value="Unassembled WGS sequence"/>
</dbReference>
<gene>
    <name evidence="3" type="ORF">BN1080_01754</name>
</gene>
<dbReference type="Pfam" id="PF07853">
    <property type="entry name" value="DUF1648"/>
    <property type="match status" value="1"/>
</dbReference>
<feature type="transmembrane region" description="Helical" evidence="1">
    <location>
        <begin position="138"/>
        <end position="157"/>
    </location>
</feature>
<reference evidence="3 4" key="1">
    <citation type="submission" date="2014-09" db="EMBL/GenBank/DDBJ databases">
        <authorList>
            <person name="Urmite Genomes Urmite Genomes"/>
        </authorList>
    </citation>
    <scope>NUCLEOTIDE SEQUENCE [LARGE SCALE GENOMIC DNA]</scope>
    <source>
        <strain evidence="3 4">ES2</strain>
    </source>
</reference>
<feature type="transmembrane region" description="Helical" evidence="1">
    <location>
        <begin position="60"/>
        <end position="79"/>
    </location>
</feature>
<dbReference type="InterPro" id="IPR012867">
    <property type="entry name" value="DUF1648"/>
</dbReference>
<evidence type="ECO:0000256" key="1">
    <source>
        <dbReference type="SAM" id="Phobius"/>
    </source>
</evidence>
<keyword evidence="4" id="KW-1185">Reference proteome</keyword>
<dbReference type="AlphaFoldDB" id="A0A098EKC8"/>
<feature type="transmembrane region" description="Helical" evidence="1">
    <location>
        <begin position="109"/>
        <end position="126"/>
    </location>
</feature>
<dbReference type="RefSeq" id="WP_052651639.1">
    <property type="nucleotide sequence ID" value="NZ_CCXS01000001.1"/>
</dbReference>
<feature type="transmembrane region" description="Helical" evidence="1">
    <location>
        <begin position="20"/>
        <end position="40"/>
    </location>
</feature>
<feature type="domain" description="DUF1648" evidence="2">
    <location>
        <begin position="23"/>
        <end position="69"/>
    </location>
</feature>
<protein>
    <recommendedName>
        <fullName evidence="2">DUF1648 domain-containing protein</fullName>
    </recommendedName>
</protein>
<keyword evidence="1" id="KW-1133">Transmembrane helix</keyword>
<proteinExistence type="predicted"/>
<evidence type="ECO:0000259" key="2">
    <source>
        <dbReference type="Pfam" id="PF07853"/>
    </source>
</evidence>
<keyword evidence="1" id="KW-0812">Transmembrane</keyword>
<accession>A0A098EKC8</accession>
<evidence type="ECO:0000313" key="3">
    <source>
        <dbReference type="EMBL" id="CEG22819.1"/>
    </source>
</evidence>
<keyword evidence="1" id="KW-0472">Membrane</keyword>
<dbReference type="STRING" id="1499687.BN1080_01754"/>
<sequence>MKQPKIDLPKSRFEQVLDAIGLIVFIGSIVYLVYVFGGLPDEVPAHFNGSGEADRWGSKMELWILPLIGGGLWLLMTFLSKYPHTFNYLNLREDNIEAQYQNARLMMNVLKNEIVIFFGFITYQTIQVAKGAEEGLGIAFLPVFLAVILGSTFYFMFRMLKL</sequence>